<reference evidence="1" key="1">
    <citation type="journal article" date="2021" name="PeerJ">
        <title>Extensive microbial diversity within the chicken gut microbiome revealed by metagenomics and culture.</title>
        <authorList>
            <person name="Gilroy R."/>
            <person name="Ravi A."/>
            <person name="Getino M."/>
            <person name="Pursley I."/>
            <person name="Horton D.L."/>
            <person name="Alikhan N.F."/>
            <person name="Baker D."/>
            <person name="Gharbi K."/>
            <person name="Hall N."/>
            <person name="Watson M."/>
            <person name="Adriaenssens E.M."/>
            <person name="Foster-Nyarko E."/>
            <person name="Jarju S."/>
            <person name="Secka A."/>
            <person name="Antonio M."/>
            <person name="Oren A."/>
            <person name="Chaudhuri R.R."/>
            <person name="La Ragione R."/>
            <person name="Hildebrand F."/>
            <person name="Pallen M.J."/>
        </authorList>
    </citation>
    <scope>NUCLEOTIDE SEQUENCE</scope>
    <source>
        <strain evidence="1">ChiHjej10B9-4811</strain>
    </source>
</reference>
<dbReference type="Proteomes" id="UP000823908">
    <property type="component" value="Unassembled WGS sequence"/>
</dbReference>
<proteinExistence type="predicted"/>
<dbReference type="EMBL" id="DWUS01000205">
    <property type="protein sequence ID" value="HJD52016.1"/>
    <property type="molecule type" value="Genomic_DNA"/>
</dbReference>
<gene>
    <name evidence="1" type="ORF">H9908_09155</name>
</gene>
<reference evidence="1" key="2">
    <citation type="submission" date="2021-04" db="EMBL/GenBank/DDBJ databases">
        <authorList>
            <person name="Gilroy R."/>
        </authorList>
    </citation>
    <scope>NUCLEOTIDE SEQUENCE</scope>
    <source>
        <strain evidence="1">ChiHjej10B9-4811</strain>
    </source>
</reference>
<organism evidence="1 2">
    <name type="scientific">Candidatus Rothia avistercoris</name>
    <dbReference type="NCBI Taxonomy" id="2840479"/>
    <lineage>
        <taxon>Bacteria</taxon>
        <taxon>Bacillati</taxon>
        <taxon>Actinomycetota</taxon>
        <taxon>Actinomycetes</taxon>
        <taxon>Micrococcales</taxon>
        <taxon>Micrococcaceae</taxon>
        <taxon>Rothia</taxon>
    </lineage>
</organism>
<protein>
    <recommendedName>
        <fullName evidence="3">Antitoxin HicB</fullName>
    </recommendedName>
</protein>
<comment type="caution">
    <text evidence="1">The sequence shown here is derived from an EMBL/GenBank/DDBJ whole genome shotgun (WGS) entry which is preliminary data.</text>
</comment>
<evidence type="ECO:0000313" key="2">
    <source>
        <dbReference type="Proteomes" id="UP000823908"/>
    </source>
</evidence>
<sequence>MQEIKATARKDGRWWLVDIPSLDSAGQAAKLDDVERAAQEVIELVTEQKPGSYRLLIDYIMPADIRVVWEGSKERDRKAREEQAIAARLARQTVQGLLGRGYNQKETAKLLGLSNQRVNQLTHS</sequence>
<accession>A0A9D2UGP4</accession>
<dbReference type="AlphaFoldDB" id="A0A9D2UGP4"/>
<name>A0A9D2UGP4_9MICC</name>
<evidence type="ECO:0000313" key="1">
    <source>
        <dbReference type="EMBL" id="HJD52016.1"/>
    </source>
</evidence>
<evidence type="ECO:0008006" key="3">
    <source>
        <dbReference type="Google" id="ProtNLM"/>
    </source>
</evidence>